<dbReference type="PROSITE" id="PS52016">
    <property type="entry name" value="TONB_DEPENDENT_REC_3"/>
    <property type="match status" value="1"/>
</dbReference>
<dbReference type="STRING" id="224911.AAV28_21725"/>
<dbReference type="Proteomes" id="UP000002526">
    <property type="component" value="Chromosome"/>
</dbReference>
<dbReference type="Gene3D" id="2.170.130.10">
    <property type="entry name" value="TonB-dependent receptor, plug domain"/>
    <property type="match status" value="1"/>
</dbReference>
<dbReference type="PhylomeDB" id="Q89KM4"/>
<dbReference type="GO" id="GO:0009279">
    <property type="term" value="C:cell outer membrane"/>
    <property type="evidence" value="ECO:0000318"/>
    <property type="project" value="GO_Central"/>
</dbReference>
<dbReference type="EMBL" id="BA000040">
    <property type="protein sequence ID" value="BAC50146.1"/>
    <property type="molecule type" value="Genomic_DNA"/>
</dbReference>
<dbReference type="InterPro" id="IPR012910">
    <property type="entry name" value="Plug_dom"/>
</dbReference>
<comment type="similarity">
    <text evidence="10 11">Belongs to the TonB-dependent receptor family.</text>
</comment>
<dbReference type="PANTHER" id="PTHR30069:SF53">
    <property type="entry name" value="COLICIN I RECEPTOR-RELATED"/>
    <property type="match status" value="1"/>
</dbReference>
<organism evidence="15 16">
    <name type="scientific">Bradyrhizobium diazoefficiens (strain JCM 10833 / BCRC 13528 / IAM 13628 / NBRC 14792 / USDA 110)</name>
    <dbReference type="NCBI Taxonomy" id="224911"/>
    <lineage>
        <taxon>Bacteria</taxon>
        <taxon>Pseudomonadati</taxon>
        <taxon>Pseudomonadota</taxon>
        <taxon>Alphaproteobacteria</taxon>
        <taxon>Hyphomicrobiales</taxon>
        <taxon>Nitrobacteraceae</taxon>
        <taxon>Bradyrhizobium</taxon>
    </lineage>
</organism>
<proteinExistence type="inferred from homology"/>
<evidence type="ECO:0000259" key="13">
    <source>
        <dbReference type="Pfam" id="PF00593"/>
    </source>
</evidence>
<dbReference type="EnsemblBacteria" id="BAC50146">
    <property type="protein sequence ID" value="BAC50146"/>
    <property type="gene ID" value="BAC50146"/>
</dbReference>
<keyword evidence="9 10" id="KW-0998">Cell outer membrane</keyword>
<evidence type="ECO:0000256" key="2">
    <source>
        <dbReference type="ARBA" id="ARBA00022448"/>
    </source>
</evidence>
<dbReference type="InParanoid" id="Q89KM4"/>
<gene>
    <name evidence="15" type="ordered locus">bll4881</name>
</gene>
<dbReference type="AlphaFoldDB" id="Q89KM4"/>
<dbReference type="InterPro" id="IPR037066">
    <property type="entry name" value="Plug_dom_sf"/>
</dbReference>
<keyword evidence="8 10" id="KW-0472">Membrane</keyword>
<evidence type="ECO:0000259" key="14">
    <source>
        <dbReference type="Pfam" id="PF07715"/>
    </source>
</evidence>
<dbReference type="SUPFAM" id="SSF56935">
    <property type="entry name" value="Porins"/>
    <property type="match status" value="1"/>
</dbReference>
<feature type="region of interest" description="Disordered" evidence="12">
    <location>
        <begin position="68"/>
        <end position="109"/>
    </location>
</feature>
<sequence length="847" mass="91949">MSPRSVRWRLMLSNSREESRRQECLMLRCHARRGVSVVAVQAALLASSSGAFAQSSSAVLPPVTVDAPAAVKPKPRKPAANTAAARNRSAKPAGERAAPAVASEQGAASARASLDPPAAVARYQLPQRSFSVTAKEVDETINLKDPEDAVKYMPSLFVRKRNDGDNQAVLATRSWGLNSSARTLVYYDDLLISALIGNNNTNSSPRWNLISPEAIGRVDYLNGPFAAAYPGNSIGGVLLITSKMPDKPFAVAKETVSVMPWNQYGTKDTYVTSQTSAAAGNRDGALSWLVSANYLDSFQQPLSYTTFGTTLGVGPAGTTGTIAAQNKAGGVANVVGTGALAHSQQTSGNLRLAYDITPLVQATYSFGIWNNHQTSDPQTYLRSTVTGLPTFGGVSSFANSKYTWDQIHVSNAVSLKSDTKGVFDFDLAASSYNYLQDIQVSPYTVSPSPGLGYSLNGKVTRMDGTNWQNADAKGIWRPLGYDGAHEVSFGIHGDRYRLENPVYASSVWYNTPSTGNGQLYSTGVGETRTGALWVQDAWKIIPTVKLTLGGRLESWQAVEGFNLNTMATSAGVITSVVPTWQPGLSSTNFSPKASLSFDPNKDWNITANFGEAYRYPTVTELYQNITVNGVTYLANPLLSPEQDFTGELNLERRWVDGRVRLTVFGERTNNALISQSTTVTDASGAQSVQTAISNVAAIRMQGVELSADKDNVLIAGLQVFGSVTYVDSRIISDPSWKGATTVVGKRVPYVPDWRAKFGVTYRPNENWAYTVAARYSGKQYSTLDNTDRISHVYGAFDNFFVVDLKMHYNATKNFAFDFGIDNLFNEQYFLFHPFPGRTFVLAGKYTF</sequence>
<dbReference type="eggNOG" id="COG4771">
    <property type="taxonomic scope" value="Bacteria"/>
</dbReference>
<keyword evidence="7 11" id="KW-0798">TonB box</keyword>
<keyword evidence="3 10" id="KW-1134">Transmembrane beta strand</keyword>
<keyword evidence="16" id="KW-1185">Reference proteome</keyword>
<keyword evidence="4 10" id="KW-0812">Transmembrane</keyword>
<comment type="subcellular location">
    <subcellularLocation>
        <location evidence="1 10">Cell outer membrane</location>
        <topology evidence="1 10">Multi-pass membrane protein</topology>
    </subcellularLocation>
</comment>
<evidence type="ECO:0000256" key="12">
    <source>
        <dbReference type="SAM" id="MobiDB-lite"/>
    </source>
</evidence>
<evidence type="ECO:0000256" key="5">
    <source>
        <dbReference type="ARBA" id="ARBA00022729"/>
    </source>
</evidence>
<reference evidence="16" key="1">
    <citation type="journal article" date="2002" name="DNA Res.">
        <title>Complete genomic sequence of nitrogen-fixing symbiotic bacterium Bradyrhizobium japonicum USDA110.</title>
        <authorList>
            <person name="Kaneko T."/>
            <person name="Nakamura Y."/>
            <person name="Sato S."/>
            <person name="Minamisawa K."/>
            <person name="Uchiumi T."/>
            <person name="Sasamoto S."/>
            <person name="Watanabe A."/>
            <person name="Idesawa K."/>
            <person name="Iriguchi M."/>
            <person name="Kawashima K."/>
            <person name="Kohara M."/>
            <person name="Matsumoto M."/>
            <person name="Shimpo S."/>
            <person name="Tsuruoka H."/>
            <person name="Wada T."/>
            <person name="Yamada M."/>
            <person name="Tabata S."/>
        </authorList>
    </citation>
    <scope>NUCLEOTIDE SEQUENCE [LARGE SCALE GENOMIC DNA]</scope>
    <source>
        <strain evidence="16">JCM 10833 / BCRC 13528 / IAM 13628 / NBRC 14792 / USDA 110</strain>
    </source>
</reference>
<evidence type="ECO:0000256" key="4">
    <source>
        <dbReference type="ARBA" id="ARBA00022692"/>
    </source>
</evidence>
<dbReference type="InterPro" id="IPR036942">
    <property type="entry name" value="Beta-barrel_TonB_sf"/>
</dbReference>
<dbReference type="KEGG" id="bja:bll4881"/>
<dbReference type="PATRIC" id="fig|224911.5.peg.4966"/>
<dbReference type="Gene3D" id="2.40.170.20">
    <property type="entry name" value="TonB-dependent receptor, beta-barrel domain"/>
    <property type="match status" value="1"/>
</dbReference>
<dbReference type="GO" id="GO:0015344">
    <property type="term" value="F:siderophore uptake transmembrane transporter activity"/>
    <property type="evidence" value="ECO:0000318"/>
    <property type="project" value="GO_Central"/>
</dbReference>
<evidence type="ECO:0000256" key="1">
    <source>
        <dbReference type="ARBA" id="ARBA00004571"/>
    </source>
</evidence>
<dbReference type="GO" id="GO:0044718">
    <property type="term" value="P:siderophore transmembrane transport"/>
    <property type="evidence" value="ECO:0000318"/>
    <property type="project" value="GO_Central"/>
</dbReference>
<feature type="compositionally biased region" description="Low complexity" evidence="12">
    <location>
        <begin position="68"/>
        <end position="91"/>
    </location>
</feature>
<dbReference type="OrthoDB" id="9764669at2"/>
<dbReference type="Pfam" id="PF07715">
    <property type="entry name" value="Plug"/>
    <property type="match status" value="1"/>
</dbReference>
<name>Q89KM4_BRADU</name>
<evidence type="ECO:0000256" key="6">
    <source>
        <dbReference type="ARBA" id="ARBA00023065"/>
    </source>
</evidence>
<evidence type="ECO:0000256" key="8">
    <source>
        <dbReference type="ARBA" id="ARBA00023136"/>
    </source>
</evidence>
<keyword evidence="5" id="KW-0732">Signal</keyword>
<evidence type="ECO:0000256" key="3">
    <source>
        <dbReference type="ARBA" id="ARBA00022452"/>
    </source>
</evidence>
<dbReference type="InterPro" id="IPR000531">
    <property type="entry name" value="Beta-barrel_TonB"/>
</dbReference>
<dbReference type="PANTHER" id="PTHR30069">
    <property type="entry name" value="TONB-DEPENDENT OUTER MEMBRANE RECEPTOR"/>
    <property type="match status" value="1"/>
</dbReference>
<feature type="domain" description="TonB-dependent receptor plug" evidence="14">
    <location>
        <begin position="124"/>
        <end position="237"/>
    </location>
</feature>
<keyword evidence="2 10" id="KW-0813">Transport</keyword>
<evidence type="ECO:0000256" key="10">
    <source>
        <dbReference type="PROSITE-ProRule" id="PRU01360"/>
    </source>
</evidence>
<dbReference type="Pfam" id="PF00593">
    <property type="entry name" value="TonB_dep_Rec_b-barrel"/>
    <property type="match status" value="1"/>
</dbReference>
<dbReference type="HOGENOM" id="CLU_008287_18_1_5"/>
<evidence type="ECO:0000313" key="15">
    <source>
        <dbReference type="EMBL" id="BAC50146.1"/>
    </source>
</evidence>
<feature type="domain" description="TonB-dependent receptor-like beta-barrel" evidence="13">
    <location>
        <begin position="362"/>
        <end position="823"/>
    </location>
</feature>
<accession>Q89KM4</accession>
<evidence type="ECO:0000256" key="9">
    <source>
        <dbReference type="ARBA" id="ARBA00023237"/>
    </source>
</evidence>
<evidence type="ECO:0000256" key="7">
    <source>
        <dbReference type="ARBA" id="ARBA00023077"/>
    </source>
</evidence>
<evidence type="ECO:0000256" key="11">
    <source>
        <dbReference type="RuleBase" id="RU003357"/>
    </source>
</evidence>
<keyword evidence="6" id="KW-0406">Ion transport</keyword>
<evidence type="ECO:0000313" key="16">
    <source>
        <dbReference type="Proteomes" id="UP000002526"/>
    </source>
</evidence>
<dbReference type="InterPro" id="IPR039426">
    <property type="entry name" value="TonB-dep_rcpt-like"/>
</dbReference>
<dbReference type="CDD" id="cd01347">
    <property type="entry name" value="ligand_gated_channel"/>
    <property type="match status" value="1"/>
</dbReference>
<protein>
    <submittedName>
        <fullName evidence="15">Bll4881 protein</fullName>
    </submittedName>
</protein>